<feature type="non-terminal residue" evidence="1">
    <location>
        <position position="1"/>
    </location>
</feature>
<gene>
    <name evidence="1" type="ORF">KI387_039332</name>
</gene>
<dbReference type="EMBL" id="JAHRHJ020000011">
    <property type="protein sequence ID" value="KAH9295744.1"/>
    <property type="molecule type" value="Genomic_DNA"/>
</dbReference>
<feature type="non-terminal residue" evidence="1">
    <location>
        <position position="117"/>
    </location>
</feature>
<dbReference type="Proteomes" id="UP000824469">
    <property type="component" value="Unassembled WGS sequence"/>
</dbReference>
<evidence type="ECO:0000313" key="1">
    <source>
        <dbReference type="EMBL" id="KAH9295744.1"/>
    </source>
</evidence>
<reference evidence="1 2" key="1">
    <citation type="journal article" date="2021" name="Nat. Plants">
        <title>The Taxus genome provides insights into paclitaxel biosynthesis.</title>
        <authorList>
            <person name="Xiong X."/>
            <person name="Gou J."/>
            <person name="Liao Q."/>
            <person name="Li Y."/>
            <person name="Zhou Q."/>
            <person name="Bi G."/>
            <person name="Li C."/>
            <person name="Du R."/>
            <person name="Wang X."/>
            <person name="Sun T."/>
            <person name="Guo L."/>
            <person name="Liang H."/>
            <person name="Lu P."/>
            <person name="Wu Y."/>
            <person name="Zhang Z."/>
            <person name="Ro D.K."/>
            <person name="Shang Y."/>
            <person name="Huang S."/>
            <person name="Yan J."/>
        </authorList>
    </citation>
    <scope>NUCLEOTIDE SEQUENCE [LARGE SCALE GENOMIC DNA]</scope>
    <source>
        <strain evidence="1">Ta-2019</strain>
    </source>
</reference>
<evidence type="ECO:0000313" key="2">
    <source>
        <dbReference type="Proteomes" id="UP000824469"/>
    </source>
</evidence>
<sequence>DEEFTRLLDQNPASAQFYLSHSSTRDSSGQLIYDMPVSISPTLIPTSASAPNNVVLPSPASPPVVSQLGPIPTMTTAFVVSVTPVVSVVPSSTTQTIASSTPIVSQIPIATQPPMVS</sequence>
<dbReference type="AlphaFoldDB" id="A0AA38CDL3"/>
<keyword evidence="2" id="KW-1185">Reference proteome</keyword>
<organism evidence="1 2">
    <name type="scientific">Taxus chinensis</name>
    <name type="common">Chinese yew</name>
    <name type="synonym">Taxus wallichiana var. chinensis</name>
    <dbReference type="NCBI Taxonomy" id="29808"/>
    <lineage>
        <taxon>Eukaryota</taxon>
        <taxon>Viridiplantae</taxon>
        <taxon>Streptophyta</taxon>
        <taxon>Embryophyta</taxon>
        <taxon>Tracheophyta</taxon>
        <taxon>Spermatophyta</taxon>
        <taxon>Pinopsida</taxon>
        <taxon>Pinidae</taxon>
        <taxon>Conifers II</taxon>
        <taxon>Cupressales</taxon>
        <taxon>Taxaceae</taxon>
        <taxon>Taxus</taxon>
    </lineage>
</organism>
<accession>A0AA38CDL3</accession>
<proteinExistence type="predicted"/>
<protein>
    <submittedName>
        <fullName evidence="1">Uncharacterized protein</fullName>
    </submittedName>
</protein>
<name>A0AA38CDL3_TAXCH</name>
<comment type="caution">
    <text evidence="1">The sequence shown here is derived from an EMBL/GenBank/DDBJ whole genome shotgun (WGS) entry which is preliminary data.</text>
</comment>